<reference evidence="1 2" key="1">
    <citation type="submission" date="2019-07" db="EMBL/GenBank/DDBJ databases">
        <authorList>
            <person name="Kim J."/>
        </authorList>
    </citation>
    <scope>NUCLEOTIDE SEQUENCE [LARGE SCALE GENOMIC DNA]</scope>
    <source>
        <strain evidence="2">dk17</strain>
    </source>
</reference>
<dbReference type="Proteomes" id="UP000320042">
    <property type="component" value="Unassembled WGS sequence"/>
</dbReference>
<sequence length="129" mass="15400">MCPLTLRRQFMEQINPRLKQFITTYCKRYKVNAVDCERIDTNTSIDLDLDIVDIETELFLAEFAEHFKIDKSKFSWYKYGYPKGSARVRFIRYLFGYQRPWVKKLSARCYKPKLKVAVLQEALQTGKLL</sequence>
<dbReference type="AlphaFoldDB" id="A0A563U362"/>
<dbReference type="Pfam" id="PF07377">
    <property type="entry name" value="DUF1493"/>
    <property type="match status" value="1"/>
</dbReference>
<proteinExistence type="predicted"/>
<dbReference type="OrthoDB" id="796226at2"/>
<organism evidence="1 2">
    <name type="scientific">Mucilaginibacter pallidiroseus</name>
    <dbReference type="NCBI Taxonomy" id="2599295"/>
    <lineage>
        <taxon>Bacteria</taxon>
        <taxon>Pseudomonadati</taxon>
        <taxon>Bacteroidota</taxon>
        <taxon>Sphingobacteriia</taxon>
        <taxon>Sphingobacteriales</taxon>
        <taxon>Sphingobacteriaceae</taxon>
        <taxon>Mucilaginibacter</taxon>
    </lineage>
</organism>
<evidence type="ECO:0000313" key="1">
    <source>
        <dbReference type="EMBL" id="TWR25791.1"/>
    </source>
</evidence>
<gene>
    <name evidence="1" type="ORF">FPZ43_16025</name>
</gene>
<keyword evidence="2" id="KW-1185">Reference proteome</keyword>
<accession>A0A563U362</accession>
<name>A0A563U362_9SPHI</name>
<dbReference type="EMBL" id="VOEJ01000008">
    <property type="protein sequence ID" value="TWR25791.1"/>
    <property type="molecule type" value="Genomic_DNA"/>
</dbReference>
<evidence type="ECO:0000313" key="2">
    <source>
        <dbReference type="Proteomes" id="UP000320042"/>
    </source>
</evidence>
<comment type="caution">
    <text evidence="1">The sequence shown here is derived from an EMBL/GenBank/DDBJ whole genome shotgun (WGS) entry which is preliminary data.</text>
</comment>
<dbReference type="InterPro" id="IPR010862">
    <property type="entry name" value="DUF1493"/>
</dbReference>
<protein>
    <submittedName>
        <fullName evidence="1">DUF1493 family protein</fullName>
    </submittedName>
</protein>